<feature type="transmembrane region" description="Helical" evidence="1">
    <location>
        <begin position="197"/>
        <end position="215"/>
    </location>
</feature>
<keyword evidence="1" id="KW-0812">Transmembrane</keyword>
<protein>
    <submittedName>
        <fullName evidence="2">Uncharacterized protein</fullName>
    </submittedName>
</protein>
<dbReference type="AlphaFoldDB" id="A0AAN7YTP9"/>
<dbReference type="EMBL" id="JAVFKY010000006">
    <property type="protein sequence ID" value="KAK5575257.1"/>
    <property type="molecule type" value="Genomic_DNA"/>
</dbReference>
<gene>
    <name evidence="2" type="ORF">RB653_010514</name>
</gene>
<sequence>MNSPSTFSGGRRGSFSETKYIYNKSRTGPYPARIVSRQQRSLTFNETFRALFPAVFAVLLSLMVLTAFNHLHGNKVIDWINDNAIKIPGYHKKSTDLMERPTTEIMTIDGVRKPPFDLAEYEKLGSKTSGSYWANKARGQEIQNMKNRKIDYKSMINTKYQSYGPFASSSYYENIGKMKEFISFIPKYFHTSTTKIIHLKNIFLIIIGLLLLLNFSCILSENEYEVQCILDCLDNDPNYTKDCTDTFKGYACKSIIRRCRSDCSNHYNGN</sequence>
<organism evidence="2 3">
    <name type="scientific">Dictyostelium firmibasis</name>
    <dbReference type="NCBI Taxonomy" id="79012"/>
    <lineage>
        <taxon>Eukaryota</taxon>
        <taxon>Amoebozoa</taxon>
        <taxon>Evosea</taxon>
        <taxon>Eumycetozoa</taxon>
        <taxon>Dictyostelia</taxon>
        <taxon>Dictyosteliales</taxon>
        <taxon>Dictyosteliaceae</taxon>
        <taxon>Dictyostelium</taxon>
    </lineage>
</organism>
<evidence type="ECO:0000313" key="2">
    <source>
        <dbReference type="EMBL" id="KAK5575257.1"/>
    </source>
</evidence>
<keyword evidence="1" id="KW-0472">Membrane</keyword>
<proteinExistence type="predicted"/>
<evidence type="ECO:0000256" key="1">
    <source>
        <dbReference type="SAM" id="Phobius"/>
    </source>
</evidence>
<keyword evidence="1" id="KW-1133">Transmembrane helix</keyword>
<comment type="caution">
    <text evidence="2">The sequence shown here is derived from an EMBL/GenBank/DDBJ whole genome shotgun (WGS) entry which is preliminary data.</text>
</comment>
<accession>A0AAN7YTP9</accession>
<evidence type="ECO:0000313" key="3">
    <source>
        <dbReference type="Proteomes" id="UP001344447"/>
    </source>
</evidence>
<feature type="transmembrane region" description="Helical" evidence="1">
    <location>
        <begin position="50"/>
        <end position="68"/>
    </location>
</feature>
<name>A0AAN7YTP9_9MYCE</name>
<dbReference type="Proteomes" id="UP001344447">
    <property type="component" value="Unassembled WGS sequence"/>
</dbReference>
<keyword evidence="3" id="KW-1185">Reference proteome</keyword>
<reference evidence="2 3" key="1">
    <citation type="submission" date="2023-11" db="EMBL/GenBank/DDBJ databases">
        <title>Dfirmibasis_genome.</title>
        <authorList>
            <person name="Edelbroek B."/>
            <person name="Kjellin J."/>
            <person name="Jerlstrom-Hultqvist J."/>
            <person name="Soderbom F."/>
        </authorList>
    </citation>
    <scope>NUCLEOTIDE SEQUENCE [LARGE SCALE GENOMIC DNA]</scope>
    <source>
        <strain evidence="2 3">TNS-C-14</strain>
    </source>
</reference>